<evidence type="ECO:0000313" key="3">
    <source>
        <dbReference type="WBParaSite" id="L893_g6804.t1"/>
    </source>
</evidence>
<feature type="region of interest" description="Disordered" evidence="1">
    <location>
        <begin position="1"/>
        <end position="92"/>
    </location>
</feature>
<sequence>MAGTDPSCRSSTTVSKKTISTTPVLQLQRGSPSTTEATISLTKRSPRLYQTEPTGPACLYPEPPPDLQSEAWEDVGGKQRRRTVSSNKLQFP</sequence>
<protein>
    <submittedName>
        <fullName evidence="3">Uncharacterized protein</fullName>
    </submittedName>
</protein>
<feature type="compositionally biased region" description="Polar residues" evidence="1">
    <location>
        <begin position="23"/>
        <end position="43"/>
    </location>
</feature>
<organism evidence="2 3">
    <name type="scientific">Steinernema glaseri</name>
    <dbReference type="NCBI Taxonomy" id="37863"/>
    <lineage>
        <taxon>Eukaryota</taxon>
        <taxon>Metazoa</taxon>
        <taxon>Ecdysozoa</taxon>
        <taxon>Nematoda</taxon>
        <taxon>Chromadorea</taxon>
        <taxon>Rhabditida</taxon>
        <taxon>Tylenchina</taxon>
        <taxon>Panagrolaimomorpha</taxon>
        <taxon>Strongyloidoidea</taxon>
        <taxon>Steinernematidae</taxon>
        <taxon>Steinernema</taxon>
    </lineage>
</organism>
<name>A0A1I8AKT8_9BILA</name>
<reference evidence="3" key="1">
    <citation type="submission" date="2016-11" db="UniProtKB">
        <authorList>
            <consortium name="WormBaseParasite"/>
        </authorList>
    </citation>
    <scope>IDENTIFICATION</scope>
</reference>
<feature type="compositionally biased region" description="Low complexity" evidence="1">
    <location>
        <begin position="10"/>
        <end position="22"/>
    </location>
</feature>
<dbReference type="AlphaFoldDB" id="A0A1I8AKT8"/>
<evidence type="ECO:0000313" key="2">
    <source>
        <dbReference type="Proteomes" id="UP000095287"/>
    </source>
</evidence>
<evidence type="ECO:0000256" key="1">
    <source>
        <dbReference type="SAM" id="MobiDB-lite"/>
    </source>
</evidence>
<dbReference type="WBParaSite" id="L893_g6804.t1">
    <property type="protein sequence ID" value="L893_g6804.t1"/>
    <property type="gene ID" value="L893_g6804"/>
</dbReference>
<accession>A0A1I8AKT8</accession>
<proteinExistence type="predicted"/>
<dbReference type="Proteomes" id="UP000095287">
    <property type="component" value="Unplaced"/>
</dbReference>
<keyword evidence="2" id="KW-1185">Reference proteome</keyword>